<comment type="caution">
    <text evidence="3">The sequence shown here is derived from an EMBL/GenBank/DDBJ whole genome shotgun (WGS) entry which is preliminary data.</text>
</comment>
<accession>A0A928Y668</accession>
<keyword evidence="1" id="KW-0472">Membrane</keyword>
<evidence type="ECO:0000313" key="3">
    <source>
        <dbReference type="EMBL" id="MBE7524814.1"/>
    </source>
</evidence>
<dbReference type="Pfam" id="PF10648">
    <property type="entry name" value="Gmad2"/>
    <property type="match status" value="1"/>
</dbReference>
<keyword evidence="1" id="KW-0812">Transmembrane</keyword>
<name>A0A928Y668_UNCKA</name>
<reference evidence="3" key="1">
    <citation type="submission" date="2020-05" db="EMBL/GenBank/DDBJ databases">
        <title>High-Quality Genomes of Partial-Nitritation/Anammox System by Hierarchical Clustering Based Hybrid Assembly.</title>
        <authorList>
            <person name="Liu L."/>
            <person name="Wang Y."/>
            <person name="Che Y."/>
            <person name="Chen Y."/>
            <person name="Xia Y."/>
            <person name="Luo R."/>
            <person name="Cheng S.H."/>
            <person name="Zheng C."/>
            <person name="Zhang T."/>
        </authorList>
    </citation>
    <scope>NUCLEOTIDE SEQUENCE</scope>
    <source>
        <strain evidence="3">H1_PAT1</strain>
    </source>
</reference>
<dbReference type="AlphaFoldDB" id="A0A928Y668"/>
<feature type="domain" description="Bacterial spore germination immunoglobulin-like" evidence="2">
    <location>
        <begin position="87"/>
        <end position="172"/>
    </location>
</feature>
<feature type="transmembrane region" description="Helical" evidence="1">
    <location>
        <begin position="7"/>
        <end position="27"/>
    </location>
</feature>
<dbReference type="EMBL" id="JABTTY010000001">
    <property type="protein sequence ID" value="MBE7524814.1"/>
    <property type="molecule type" value="Genomic_DNA"/>
</dbReference>
<organism evidence="3 4">
    <name type="scientific">candidate division WWE3 bacterium</name>
    <dbReference type="NCBI Taxonomy" id="2053526"/>
    <lineage>
        <taxon>Bacteria</taxon>
        <taxon>Katanobacteria</taxon>
    </lineage>
</organism>
<dbReference type="InterPro" id="IPR018911">
    <property type="entry name" value="Gmad2_Ig-like_dom"/>
</dbReference>
<protein>
    <recommendedName>
        <fullName evidence="2">Bacterial spore germination immunoglobulin-like domain-containing protein</fullName>
    </recommendedName>
</protein>
<evidence type="ECO:0000256" key="1">
    <source>
        <dbReference type="SAM" id="Phobius"/>
    </source>
</evidence>
<keyword evidence="1" id="KW-1133">Transmembrane helix</keyword>
<dbReference type="Proteomes" id="UP000710385">
    <property type="component" value="Unassembled WGS sequence"/>
</dbReference>
<evidence type="ECO:0000313" key="4">
    <source>
        <dbReference type="Proteomes" id="UP000710385"/>
    </source>
</evidence>
<proteinExistence type="predicted"/>
<evidence type="ECO:0000259" key="2">
    <source>
        <dbReference type="Pfam" id="PF10648"/>
    </source>
</evidence>
<sequence>MKTLKPILPILVTAIVLVGIAIALIALNVRQQILLPPQYPTMVVTSFHECAAAGYPILESYPERCLTPDGRSFTRDIGNELPYADMIQLDNPRPGMLVTSPLTVSGRARGTWYFEASFPVQLLDANGKTLAIEPAQAEGEWMTEDFVPFAVELIFDAKTATGTLILIKDNPSGLPEYDAQVEIPVLFEKTSSVKKPTDQICIQVIATAKNSETGEIRDFPTPCDVPEGWETIAP</sequence>
<gene>
    <name evidence="3" type="ORF">HS096_00230</name>
</gene>